<comment type="caution">
    <text evidence="1">The sequence shown here is derived from an EMBL/GenBank/DDBJ whole genome shotgun (WGS) entry which is preliminary data.</text>
</comment>
<dbReference type="Pfam" id="PF05772">
    <property type="entry name" value="NinB"/>
    <property type="match status" value="1"/>
</dbReference>
<protein>
    <submittedName>
        <fullName evidence="1">NinB family protein</fullName>
    </submittedName>
</protein>
<dbReference type="AlphaFoldDB" id="A0A4Q0HZE5"/>
<accession>A0A4Q0HZE5</accession>
<gene>
    <name evidence="1" type="ORF">B4O85_04940</name>
</gene>
<dbReference type="RefSeq" id="WP_087715900.1">
    <property type="nucleotide sequence ID" value="NZ_MZZJ01000002.1"/>
</dbReference>
<organism evidence="1 2">
    <name type="scientific">Pseudomonas azotoformans</name>
    <dbReference type="NCBI Taxonomy" id="47878"/>
    <lineage>
        <taxon>Bacteria</taxon>
        <taxon>Pseudomonadati</taxon>
        <taxon>Pseudomonadota</taxon>
        <taxon>Gammaproteobacteria</taxon>
        <taxon>Pseudomonadales</taxon>
        <taxon>Pseudomonadaceae</taxon>
        <taxon>Pseudomonas</taxon>
    </lineage>
</organism>
<evidence type="ECO:0000313" key="2">
    <source>
        <dbReference type="Proteomes" id="UP000290481"/>
    </source>
</evidence>
<dbReference type="EMBL" id="MZZJ01000002">
    <property type="protein sequence ID" value="RXE54192.1"/>
    <property type="molecule type" value="Genomic_DNA"/>
</dbReference>
<dbReference type="Proteomes" id="UP000290481">
    <property type="component" value="Unassembled WGS sequence"/>
</dbReference>
<reference evidence="1 2" key="1">
    <citation type="submission" date="2017-03" db="EMBL/GenBank/DDBJ databases">
        <title>Pseudomonas azotoformans: Salt tolerant bacteria having multiple plant growth promoting attributes.</title>
        <authorList>
            <person name="Srivastava A.K."/>
            <person name="Sharma A."/>
            <person name="Srivastava A.K."/>
            <person name="Jamali H."/>
            <person name="Yadav J."/>
            <person name="Srivastava R."/>
            <person name="Kashyap P.L."/>
            <person name="Chakdar H."/>
            <person name="Saxena A.K."/>
        </authorList>
    </citation>
    <scope>NUCLEOTIDE SEQUENCE [LARGE SCALE GENOMIC DNA]</scope>
    <source>
        <strain evidence="1 2">SC 14</strain>
    </source>
</reference>
<proteinExistence type="predicted"/>
<dbReference type="SUPFAM" id="SSF103370">
    <property type="entry name" value="NinB"/>
    <property type="match status" value="1"/>
</dbReference>
<dbReference type="InterPro" id="IPR036619">
    <property type="entry name" value="NinB_sf"/>
</dbReference>
<name>A0A4Q0HZE5_PSEAZ</name>
<evidence type="ECO:0000313" key="1">
    <source>
        <dbReference type="EMBL" id="RXE54192.1"/>
    </source>
</evidence>
<dbReference type="Gene3D" id="1.10.3790.10">
    <property type="entry name" value="NinB"/>
    <property type="match status" value="1"/>
</dbReference>
<dbReference type="InterPro" id="IPR008711">
    <property type="entry name" value="Recombinase_NinB"/>
</dbReference>
<sequence length="139" mass="15622">MTSLQIRNESDRARVIGHIAGMDITKPKKLAITEVDRSGEQNKALHAALADIAAQVEHAGKKWDVLIWKRLLTAAWLRESGDQPQMIPAVDGNGFDVIYERTSKLTVKQCGELICWVEAFGAEHGVRWTQKDHWGGRYD</sequence>